<evidence type="ECO:0000313" key="3">
    <source>
        <dbReference type="Proteomes" id="UP001642260"/>
    </source>
</evidence>
<organism evidence="2 3">
    <name type="scientific">Eruca vesicaria subsp. sativa</name>
    <name type="common">Garden rocket</name>
    <name type="synonym">Eruca sativa</name>
    <dbReference type="NCBI Taxonomy" id="29727"/>
    <lineage>
        <taxon>Eukaryota</taxon>
        <taxon>Viridiplantae</taxon>
        <taxon>Streptophyta</taxon>
        <taxon>Embryophyta</taxon>
        <taxon>Tracheophyta</taxon>
        <taxon>Spermatophyta</taxon>
        <taxon>Magnoliopsida</taxon>
        <taxon>eudicotyledons</taxon>
        <taxon>Gunneridae</taxon>
        <taxon>Pentapetalae</taxon>
        <taxon>rosids</taxon>
        <taxon>malvids</taxon>
        <taxon>Brassicales</taxon>
        <taxon>Brassicaceae</taxon>
        <taxon>Brassiceae</taxon>
        <taxon>Eruca</taxon>
    </lineage>
</organism>
<keyword evidence="1" id="KW-0472">Membrane</keyword>
<dbReference type="EMBL" id="CAKOAT010474042">
    <property type="protein sequence ID" value="CAH8377756.1"/>
    <property type="molecule type" value="Genomic_DNA"/>
</dbReference>
<keyword evidence="1" id="KW-0812">Transmembrane</keyword>
<gene>
    <name evidence="2" type="ORF">ERUC_LOCUS32587</name>
</gene>
<keyword evidence="3" id="KW-1185">Reference proteome</keyword>
<accession>A0ABC8L5I3</accession>
<dbReference type="Proteomes" id="UP001642260">
    <property type="component" value="Unassembled WGS sequence"/>
</dbReference>
<comment type="caution">
    <text evidence="2">The sequence shown here is derived from an EMBL/GenBank/DDBJ whole genome shotgun (WGS) entry which is preliminary data.</text>
</comment>
<keyword evidence="1" id="KW-1133">Transmembrane helix</keyword>
<evidence type="ECO:0000256" key="1">
    <source>
        <dbReference type="SAM" id="Phobius"/>
    </source>
</evidence>
<feature type="transmembrane region" description="Helical" evidence="1">
    <location>
        <begin position="38"/>
        <end position="57"/>
    </location>
</feature>
<reference evidence="2 3" key="1">
    <citation type="submission" date="2022-03" db="EMBL/GenBank/DDBJ databases">
        <authorList>
            <person name="Macdonald S."/>
            <person name="Ahmed S."/>
            <person name="Newling K."/>
        </authorList>
    </citation>
    <scope>NUCLEOTIDE SEQUENCE [LARGE SCALE GENOMIC DNA]</scope>
</reference>
<sequence>MDDFKVSREECEASREECEALKREVLILGERSRVFQNVLIPSTFGFVVVLGVMVVMGRK</sequence>
<dbReference type="AlphaFoldDB" id="A0ABC8L5I3"/>
<name>A0ABC8L5I3_ERUVS</name>
<protein>
    <submittedName>
        <fullName evidence="2">Uncharacterized protein</fullName>
    </submittedName>
</protein>
<proteinExistence type="predicted"/>
<evidence type="ECO:0000313" key="2">
    <source>
        <dbReference type="EMBL" id="CAH8377756.1"/>
    </source>
</evidence>